<feature type="compositionally biased region" description="Basic and acidic residues" evidence="1">
    <location>
        <begin position="277"/>
        <end position="287"/>
    </location>
</feature>
<proteinExistence type="predicted"/>
<accession>A0A438D9Z5</accession>
<evidence type="ECO:0000313" key="3">
    <source>
        <dbReference type="Proteomes" id="UP000288805"/>
    </source>
</evidence>
<evidence type="ECO:0000256" key="1">
    <source>
        <dbReference type="SAM" id="MobiDB-lite"/>
    </source>
</evidence>
<protein>
    <recommendedName>
        <fullName evidence="4">DUF4283 domain-containing protein</fullName>
    </recommendedName>
</protein>
<dbReference type="AlphaFoldDB" id="A0A438D9Z5"/>
<dbReference type="Proteomes" id="UP000288805">
    <property type="component" value="Unassembled WGS sequence"/>
</dbReference>
<organism evidence="2 3">
    <name type="scientific">Vitis vinifera</name>
    <name type="common">Grape</name>
    <dbReference type="NCBI Taxonomy" id="29760"/>
    <lineage>
        <taxon>Eukaryota</taxon>
        <taxon>Viridiplantae</taxon>
        <taxon>Streptophyta</taxon>
        <taxon>Embryophyta</taxon>
        <taxon>Tracheophyta</taxon>
        <taxon>Spermatophyta</taxon>
        <taxon>Magnoliopsida</taxon>
        <taxon>eudicotyledons</taxon>
        <taxon>Gunneridae</taxon>
        <taxon>Pentapetalae</taxon>
        <taxon>rosids</taxon>
        <taxon>Vitales</taxon>
        <taxon>Vitaceae</taxon>
        <taxon>Viteae</taxon>
        <taxon>Vitis</taxon>
    </lineage>
</organism>
<feature type="region of interest" description="Disordered" evidence="1">
    <location>
        <begin position="275"/>
        <end position="305"/>
    </location>
</feature>
<gene>
    <name evidence="2" type="ORF">CK203_078918</name>
</gene>
<name>A0A438D9Z5_VITVI</name>
<reference evidence="2 3" key="1">
    <citation type="journal article" date="2018" name="PLoS Genet.">
        <title>Population sequencing reveals clonal diversity and ancestral inbreeding in the grapevine cultivar Chardonnay.</title>
        <authorList>
            <person name="Roach M.J."/>
            <person name="Johnson D.L."/>
            <person name="Bohlmann J."/>
            <person name="van Vuuren H.J."/>
            <person name="Jones S.J."/>
            <person name="Pretorius I.S."/>
            <person name="Schmidt S.A."/>
            <person name="Borneman A.R."/>
        </authorList>
    </citation>
    <scope>NUCLEOTIDE SEQUENCE [LARGE SCALE GENOMIC DNA]</scope>
    <source>
        <strain evidence="3">cv. Chardonnay</strain>
        <tissue evidence="2">Leaf</tissue>
    </source>
</reference>
<dbReference type="EMBL" id="QGNW01001722">
    <property type="protein sequence ID" value="RVW32259.1"/>
    <property type="molecule type" value="Genomic_DNA"/>
</dbReference>
<comment type="caution">
    <text evidence="2">The sequence shown here is derived from an EMBL/GenBank/DDBJ whole genome shotgun (WGS) entry which is preliminary data.</text>
</comment>
<evidence type="ECO:0000313" key="2">
    <source>
        <dbReference type="EMBL" id="RVW32259.1"/>
    </source>
</evidence>
<sequence>MVVGAFEESYGVGGFQGKPLILVVPEGVKGNGWEALRKAISSVKSYARMMGMKGMVSVTPISAYKGCFFVDSTRRAQWFQDREVYQSVEIHSEEVGEGNEVARDSLKLVDLSKVKLWVEMLPNVVLPAMLEVEDGAWSFTVTVPVIGEDEEDDLFRSESTCSRDELMPMGGPVKAKANGDEAFSDEDGRAFERKAQSLPNPSPLSAAIVGCNLKGPSWLGQRIGGMKPSVKTGLLRREEDVAVRKGKAYEVQMRGSTKKEEKFGSKKLWNTLFPPSFDRRQGLRSRSEPPLLGKSLSDSEECPKE</sequence>
<evidence type="ECO:0008006" key="4">
    <source>
        <dbReference type="Google" id="ProtNLM"/>
    </source>
</evidence>